<dbReference type="AlphaFoldDB" id="A0A7T7ZWV4"/>
<reference evidence="2 3" key="1">
    <citation type="submission" date="2020-12" db="EMBL/GenBank/DDBJ databases">
        <title>FDA dAtabase for Regulatory Grade micrObial Sequences (FDA-ARGOS): Supporting development and validation of Infectious Disease Dx tests.</title>
        <authorList>
            <person name="Kerrigan L."/>
            <person name="Long C."/>
            <person name="Tallon L."/>
            <person name="Sadzewicz L."/>
            <person name="Zhao X."/>
            <person name="Boylan J."/>
            <person name="Ott S."/>
            <person name="Bowen H."/>
            <person name="Vavikolanu K."/>
            <person name="Mehta A."/>
            <person name="Aluvathingal J."/>
            <person name="Nadendla S."/>
            <person name="Yan Y."/>
            <person name="Sichtig H."/>
        </authorList>
    </citation>
    <scope>NUCLEOTIDE SEQUENCE [LARGE SCALE GENOMIC DNA]</scope>
    <source>
        <strain evidence="2 3">FDAARGOS_1031</strain>
    </source>
</reference>
<dbReference type="Pfam" id="PF12680">
    <property type="entry name" value="SnoaL_2"/>
    <property type="match status" value="1"/>
</dbReference>
<accession>A0A7T7ZWV4</accession>
<proteinExistence type="predicted"/>
<dbReference type="PANTHER" id="PTHR38436">
    <property type="entry name" value="POLYKETIDE CYCLASE SNOAL-LIKE DOMAIN"/>
    <property type="match status" value="1"/>
</dbReference>
<dbReference type="KEGG" id="egm:AYC65_04445"/>
<dbReference type="InterPro" id="IPR009959">
    <property type="entry name" value="Cyclase_SnoaL-like"/>
</dbReference>
<evidence type="ECO:0000313" key="3">
    <source>
        <dbReference type="Proteomes" id="UP000595426"/>
    </source>
</evidence>
<protein>
    <submittedName>
        <fullName evidence="2">Nuclear transport factor 2 family protein</fullName>
    </submittedName>
</protein>
<dbReference type="SUPFAM" id="SSF54427">
    <property type="entry name" value="NTF2-like"/>
    <property type="match status" value="2"/>
</dbReference>
<dbReference type="InterPro" id="IPR032710">
    <property type="entry name" value="NTF2-like_dom_sf"/>
</dbReference>
<dbReference type="GeneID" id="93132138"/>
<dbReference type="GO" id="GO:0030638">
    <property type="term" value="P:polyketide metabolic process"/>
    <property type="evidence" value="ECO:0007669"/>
    <property type="project" value="InterPro"/>
</dbReference>
<feature type="domain" description="SnoaL-like" evidence="1">
    <location>
        <begin position="10"/>
        <end position="106"/>
    </location>
</feature>
<sequence>MKAKEVVAEMWSALMTNNDPSVIEKYVHPQYKQHSPYVKNGPEGLKDLLATLRPDYSYEPVRFIGDDSFVVMHGIHHNWLNNIMTGGEKVVGIDIFRVENDQIAEHWDASIPMAPASISGRSQLDGPTEIKNKELTERSKNIGEEYVENVLIGQKINELDKFVNADVLQHNPGIGDGITALKEALEVDEKEYKRVHRVVAEGEFVAIQSEGEIRGQIHTFWDILRIDTNDKIVEQWQVIAVFPDVVAHSNGPF</sequence>
<dbReference type="Proteomes" id="UP000595426">
    <property type="component" value="Chromosome"/>
</dbReference>
<dbReference type="Gene3D" id="3.10.450.50">
    <property type="match status" value="2"/>
</dbReference>
<name>A0A7T7ZWV4_9FLAO</name>
<organism evidence="2 3">
    <name type="scientific">Elizabethkingia bruuniana</name>
    <dbReference type="NCBI Taxonomy" id="1756149"/>
    <lineage>
        <taxon>Bacteria</taxon>
        <taxon>Pseudomonadati</taxon>
        <taxon>Bacteroidota</taxon>
        <taxon>Flavobacteriia</taxon>
        <taxon>Flavobacteriales</taxon>
        <taxon>Weeksellaceae</taxon>
        <taxon>Elizabethkingia</taxon>
    </lineage>
</organism>
<evidence type="ECO:0000313" key="2">
    <source>
        <dbReference type="EMBL" id="QQN57748.1"/>
    </source>
</evidence>
<keyword evidence="3" id="KW-1185">Reference proteome</keyword>
<dbReference type="RefSeq" id="WP_034870181.1">
    <property type="nucleotide sequence ID" value="NZ_CBCSDR010000003.1"/>
</dbReference>
<dbReference type="EMBL" id="CP067018">
    <property type="protein sequence ID" value="QQN57748.1"/>
    <property type="molecule type" value="Genomic_DNA"/>
</dbReference>
<dbReference type="InterPro" id="IPR037401">
    <property type="entry name" value="SnoaL-like"/>
</dbReference>
<evidence type="ECO:0000259" key="1">
    <source>
        <dbReference type="Pfam" id="PF12680"/>
    </source>
</evidence>
<dbReference type="OrthoDB" id="9812089at2"/>
<gene>
    <name evidence="2" type="ORF">I6H88_15040</name>
</gene>
<dbReference type="PANTHER" id="PTHR38436:SF1">
    <property type="entry name" value="ESTER CYCLASE"/>
    <property type="match status" value="1"/>
</dbReference>